<reference evidence="2" key="1">
    <citation type="submission" date="2022-10" db="EMBL/GenBank/DDBJ databases">
        <title>Culturing micro-colonial fungi from biological soil crusts in the Mojave desert and describing Neophaeococcomyces mojavensis, and introducing the new genera and species Taxawa tesnikishii.</title>
        <authorList>
            <person name="Kurbessoian T."/>
            <person name="Stajich J.E."/>
        </authorList>
    </citation>
    <scope>NUCLEOTIDE SEQUENCE</scope>
    <source>
        <strain evidence="2">TK_41</strain>
    </source>
</reference>
<protein>
    <submittedName>
        <fullName evidence="2">Uncharacterized protein</fullName>
    </submittedName>
</protein>
<evidence type="ECO:0000256" key="1">
    <source>
        <dbReference type="SAM" id="Phobius"/>
    </source>
</evidence>
<organism evidence="2 3">
    <name type="scientific">Cladophialophora chaetospira</name>
    <dbReference type="NCBI Taxonomy" id="386627"/>
    <lineage>
        <taxon>Eukaryota</taxon>
        <taxon>Fungi</taxon>
        <taxon>Dikarya</taxon>
        <taxon>Ascomycota</taxon>
        <taxon>Pezizomycotina</taxon>
        <taxon>Eurotiomycetes</taxon>
        <taxon>Chaetothyriomycetidae</taxon>
        <taxon>Chaetothyriales</taxon>
        <taxon>Herpotrichiellaceae</taxon>
        <taxon>Cladophialophora</taxon>
    </lineage>
</organism>
<dbReference type="Proteomes" id="UP001172673">
    <property type="component" value="Unassembled WGS sequence"/>
</dbReference>
<gene>
    <name evidence="2" type="ORF">H2200_005461</name>
</gene>
<keyword evidence="1" id="KW-0812">Transmembrane</keyword>
<feature type="transmembrane region" description="Helical" evidence="1">
    <location>
        <begin position="565"/>
        <end position="583"/>
    </location>
</feature>
<evidence type="ECO:0000313" key="3">
    <source>
        <dbReference type="Proteomes" id="UP001172673"/>
    </source>
</evidence>
<dbReference type="AlphaFoldDB" id="A0AA38XCQ0"/>
<keyword evidence="3" id="KW-1185">Reference proteome</keyword>
<accession>A0AA38XCQ0</accession>
<proteinExistence type="predicted"/>
<feature type="transmembrane region" description="Helical" evidence="1">
    <location>
        <begin position="109"/>
        <end position="129"/>
    </location>
</feature>
<name>A0AA38XCQ0_9EURO</name>
<dbReference type="EMBL" id="JAPDRK010000007">
    <property type="protein sequence ID" value="KAJ9610684.1"/>
    <property type="molecule type" value="Genomic_DNA"/>
</dbReference>
<keyword evidence="1" id="KW-0472">Membrane</keyword>
<keyword evidence="1" id="KW-1133">Transmembrane helix</keyword>
<evidence type="ECO:0000313" key="2">
    <source>
        <dbReference type="EMBL" id="KAJ9610684.1"/>
    </source>
</evidence>
<feature type="transmembrane region" description="Helical" evidence="1">
    <location>
        <begin position="20"/>
        <end position="42"/>
    </location>
</feature>
<comment type="caution">
    <text evidence="2">The sequence shown here is derived from an EMBL/GenBank/DDBJ whole genome shotgun (WGS) entry which is preliminary data.</text>
</comment>
<sequence length="710" mass="78402">MADRDVYVGIWQNWNLGPPLGLTLTVPAVWGLVVIAVLALVVKWAGTHFWGIISFALHDLQTNSASHDGLHYQHQALLRSKVSESDFLIRMYQLSWAWRASTPAAFRRAIPLAFLAALNLIAFLVAGIFSARVTVANSEGLLVGLCGNLELTANKDFPLWTPADFETGDALFVAAYNGYRGHFSYAQTCYAGNILNSSDAQCQTPNIPFISSEINREAKCPFAPEVCTHPAITLDTGLIDSNHHLGINIGPGSRLQIRKKTSCAPIDMDAYSTDWQSEPQPGTEAFFPTLFPNDTFKYYSLGTTWLYGIPISNFTFVMSNYSLFVNGLPYPFNVRTAYAKNFTESGFVPDSAFNRTDADVSILTLNNRVAYTGEVEDPFFEASLHSGGQRLANSWVSNRTLTGIACTEQYQFCNPARHPSNSSDTPLCEPLGGLYDYGPTSPPALSLNARQKATYRLLRDMIYAMRFNSFLMFLKNEILTANKLVYGSFGISTPLTPTYWHSEIENIHNITLSGMQLNTISHAANTDVQIRPGLRLIDHIVPETDADSLALCKNQRIKVTTHSSFSMAGILIIILVSALIILVDMNLPTIVHRLQQNFAKGDLAKTAWQEDDILQIQRLALEGRGIGPWKGKDGSVPVTAGWDVKFRRDRVYGSQGKTGFMVPGDSTSYEALRPSYGDAGYERDGSAVELIKTPQSSVFQWKSSYTSGHA</sequence>